<dbReference type="EMBL" id="JALJOV010000054">
    <property type="protein sequence ID" value="KAK9867942.1"/>
    <property type="molecule type" value="Genomic_DNA"/>
</dbReference>
<organism evidence="2 3">
    <name type="scientific">Apatococcus fuscideae</name>
    <dbReference type="NCBI Taxonomy" id="2026836"/>
    <lineage>
        <taxon>Eukaryota</taxon>
        <taxon>Viridiplantae</taxon>
        <taxon>Chlorophyta</taxon>
        <taxon>core chlorophytes</taxon>
        <taxon>Trebouxiophyceae</taxon>
        <taxon>Chlorellales</taxon>
        <taxon>Chlorellaceae</taxon>
        <taxon>Apatococcus</taxon>
    </lineage>
</organism>
<dbReference type="Gene3D" id="1.10.260.30">
    <property type="entry name" value="Signal recognition particle, SRP54 subunit, M-domain"/>
    <property type="match status" value="1"/>
</dbReference>
<dbReference type="PANTHER" id="PTHR36750:SF1">
    <property type="entry name" value="SEC-C MOTIF PROTEIN"/>
    <property type="match status" value="1"/>
</dbReference>
<dbReference type="InterPro" id="IPR004125">
    <property type="entry name" value="Signal_recog_particle_SRP54_M"/>
</dbReference>
<dbReference type="PANTHER" id="PTHR36750">
    <property type="entry name" value="SEC-C MOTIF PROTEIN"/>
    <property type="match status" value="1"/>
</dbReference>
<dbReference type="SUPFAM" id="SSF47446">
    <property type="entry name" value="Signal peptide-binding domain"/>
    <property type="match status" value="1"/>
</dbReference>
<dbReference type="GO" id="GO:0006614">
    <property type="term" value="P:SRP-dependent cotranslational protein targeting to membrane"/>
    <property type="evidence" value="ECO:0007669"/>
    <property type="project" value="InterPro"/>
</dbReference>
<accession>A0AAW1TDI1</accession>
<comment type="caution">
    <text evidence="2">The sequence shown here is derived from an EMBL/GenBank/DDBJ whole genome shotgun (WGS) entry which is preliminary data.</text>
</comment>
<reference evidence="2 3" key="1">
    <citation type="journal article" date="2024" name="Nat. Commun.">
        <title>Phylogenomics reveals the evolutionary origins of lichenization in chlorophyte algae.</title>
        <authorList>
            <person name="Puginier C."/>
            <person name="Libourel C."/>
            <person name="Otte J."/>
            <person name="Skaloud P."/>
            <person name="Haon M."/>
            <person name="Grisel S."/>
            <person name="Petersen M."/>
            <person name="Berrin J.G."/>
            <person name="Delaux P.M."/>
            <person name="Dal Grande F."/>
            <person name="Keller J."/>
        </authorList>
    </citation>
    <scope>NUCLEOTIDE SEQUENCE [LARGE SCALE GENOMIC DNA]</scope>
    <source>
        <strain evidence="2 3">SAG 2523</strain>
    </source>
</reference>
<dbReference type="GO" id="GO:0048500">
    <property type="term" value="C:signal recognition particle"/>
    <property type="evidence" value="ECO:0007669"/>
    <property type="project" value="InterPro"/>
</dbReference>
<sequence>MLGALRRLPSGGLSSTLPRTRLFSSGIPPEVGEQESAGSWVPDWMKKKLPGFLGGTREIDKMENLTLDDFASQVKNARRLGSLADFGLTNANAPLAKGVLRQYEEIIAAMSPEEKADLSQFGPIQRQRVAQQTSYAIHQVDDCLKKYMWSRDMMGGLAKLKREGRPMPKTIDEFQQLMGQEQSFQSMAASQPPAALRQPNESGSAPGILLPAGKLQANGSPCALAGRAVSRNGTKCPQTGKRYKQCCGRMDRLS</sequence>
<evidence type="ECO:0000313" key="3">
    <source>
        <dbReference type="Proteomes" id="UP001485043"/>
    </source>
</evidence>
<dbReference type="Pfam" id="PF02978">
    <property type="entry name" value="SRP_SPB"/>
    <property type="match status" value="1"/>
</dbReference>
<feature type="domain" description="Signal recognition particle SRP54 subunit M-domain" evidence="1">
    <location>
        <begin position="65"/>
        <end position="154"/>
    </location>
</feature>
<protein>
    <recommendedName>
        <fullName evidence="1">Signal recognition particle SRP54 subunit M-domain domain-containing protein</fullName>
    </recommendedName>
</protein>
<gene>
    <name evidence="2" type="ORF">WJX84_009358</name>
</gene>
<dbReference type="AlphaFoldDB" id="A0AAW1TDI1"/>
<name>A0AAW1TDI1_9CHLO</name>
<evidence type="ECO:0000313" key="2">
    <source>
        <dbReference type="EMBL" id="KAK9867942.1"/>
    </source>
</evidence>
<dbReference type="InterPro" id="IPR036891">
    <property type="entry name" value="Signal_recog_part_SRP54_M_sf"/>
</dbReference>
<proteinExistence type="predicted"/>
<dbReference type="Proteomes" id="UP001485043">
    <property type="component" value="Unassembled WGS sequence"/>
</dbReference>
<evidence type="ECO:0000259" key="1">
    <source>
        <dbReference type="Pfam" id="PF02978"/>
    </source>
</evidence>
<keyword evidence="3" id="KW-1185">Reference proteome</keyword>
<dbReference type="GO" id="GO:0008312">
    <property type="term" value="F:7S RNA binding"/>
    <property type="evidence" value="ECO:0007669"/>
    <property type="project" value="InterPro"/>
</dbReference>